<keyword evidence="5" id="KW-0418">Kinase</keyword>
<dbReference type="Gene3D" id="3.30.565.10">
    <property type="entry name" value="Histidine kinase-like ATPase, C-terminal domain"/>
    <property type="match status" value="1"/>
</dbReference>
<dbReference type="PRINTS" id="PR00344">
    <property type="entry name" value="BCTRLSENSOR"/>
</dbReference>
<evidence type="ECO:0000259" key="4">
    <source>
        <dbReference type="PROSITE" id="PS50109"/>
    </source>
</evidence>
<keyword evidence="3" id="KW-0597">Phosphoprotein</keyword>
<name>A0AAJ4T3D4_9BURK</name>
<protein>
    <recommendedName>
        <fullName evidence="2">histidine kinase</fullName>
        <ecNumber evidence="2">2.7.13.3</ecNumber>
    </recommendedName>
</protein>
<comment type="catalytic activity">
    <reaction evidence="1">
        <text>ATP + protein L-histidine = ADP + protein N-phospho-L-histidine.</text>
        <dbReference type="EC" id="2.7.13.3"/>
    </reaction>
</comment>
<keyword evidence="5" id="KW-0808">Transferase</keyword>
<dbReference type="SUPFAM" id="SSF55874">
    <property type="entry name" value="ATPase domain of HSP90 chaperone/DNA topoisomerase II/histidine kinase"/>
    <property type="match status" value="1"/>
</dbReference>
<dbReference type="Proteomes" id="UP000662821">
    <property type="component" value="Chromosome"/>
</dbReference>
<dbReference type="InterPro" id="IPR005467">
    <property type="entry name" value="His_kinase_dom"/>
</dbReference>
<reference evidence="5 6" key="1">
    <citation type="submission" date="2021-03" db="EMBL/GenBank/DDBJ databases">
        <title>Draft genome sequence of Janthinobacterium sp. strain PLB02 isolated from infected primmorphs (Lubomirskia baicalensis).</title>
        <authorList>
            <person name="Chernogor L.I."/>
            <person name="Belikov S.I."/>
            <person name="Petrushin I.S."/>
        </authorList>
    </citation>
    <scope>NUCLEOTIDE SEQUENCE [LARGE SCALE GENOMIC DNA]</scope>
    <source>
        <strain evidence="5 6">PLB02</strain>
    </source>
</reference>
<dbReference type="RefSeq" id="WP_191909694.1">
    <property type="nucleotide sequence ID" value="NZ_CP071520.1"/>
</dbReference>
<dbReference type="SMART" id="SM00387">
    <property type="entry name" value="HATPase_c"/>
    <property type="match status" value="1"/>
</dbReference>
<feature type="domain" description="Histidine kinase" evidence="4">
    <location>
        <begin position="165"/>
        <end position="375"/>
    </location>
</feature>
<gene>
    <name evidence="5" type="ORF">J3P46_16420</name>
</gene>
<dbReference type="GO" id="GO:0000155">
    <property type="term" value="F:phosphorelay sensor kinase activity"/>
    <property type="evidence" value="ECO:0007669"/>
    <property type="project" value="TreeGrafter"/>
</dbReference>
<dbReference type="PROSITE" id="PS50109">
    <property type="entry name" value="HIS_KIN"/>
    <property type="match status" value="1"/>
</dbReference>
<sequence>MMHLFLAKNRAELERRCREKVARRPLRLPTEQQLQHGIPIFLDQLIRTLQAEEAGQMAKSLAISGPADGSAAGTSELAGSATTHGGQLLALGYSVSQVVHDYGDLCQAVSDLAVALDEQFAVEEFRTLNRCLDNGIAEAVSEFTQRRDVLIANEQALALSQRIGYFAHELRNHLGTASLAVAALKQGGMGLSGATGAVLDRSLVGLRTLIDRSLAEVRVEAGLTLQRSVFFLSNFISELNYSASLEAELLRCTLIVEEVAPLLQLHADQDLLLSAVGNLLQNAFKFGAPNGTVVLRAYANGERIRIEVEDNGAGLSPVAADDMFLPFTQAGANKTGLGLGLSIARRSVEANGGNLSVESVVGHGCVFIIDLPRHVDPAATFAT</sequence>
<evidence type="ECO:0000256" key="2">
    <source>
        <dbReference type="ARBA" id="ARBA00012438"/>
    </source>
</evidence>
<proteinExistence type="predicted"/>
<dbReference type="PANTHER" id="PTHR43547:SF2">
    <property type="entry name" value="HYBRID SIGNAL TRANSDUCTION HISTIDINE KINASE C"/>
    <property type="match status" value="1"/>
</dbReference>
<dbReference type="EMBL" id="CP071520">
    <property type="protein sequence ID" value="QSX94324.1"/>
    <property type="molecule type" value="Genomic_DNA"/>
</dbReference>
<dbReference type="AlphaFoldDB" id="A0AAJ4T3D4"/>
<dbReference type="Pfam" id="PF02518">
    <property type="entry name" value="HATPase_c"/>
    <property type="match status" value="1"/>
</dbReference>
<dbReference type="InterPro" id="IPR004358">
    <property type="entry name" value="Sig_transdc_His_kin-like_C"/>
</dbReference>
<organism evidence="5 6">
    <name type="scientific">Janthinobacterium lividum</name>
    <dbReference type="NCBI Taxonomy" id="29581"/>
    <lineage>
        <taxon>Bacteria</taxon>
        <taxon>Pseudomonadati</taxon>
        <taxon>Pseudomonadota</taxon>
        <taxon>Betaproteobacteria</taxon>
        <taxon>Burkholderiales</taxon>
        <taxon>Oxalobacteraceae</taxon>
        <taxon>Janthinobacterium</taxon>
    </lineage>
</organism>
<evidence type="ECO:0000313" key="6">
    <source>
        <dbReference type="Proteomes" id="UP000662821"/>
    </source>
</evidence>
<dbReference type="InterPro" id="IPR036890">
    <property type="entry name" value="HATPase_C_sf"/>
</dbReference>
<evidence type="ECO:0000256" key="3">
    <source>
        <dbReference type="ARBA" id="ARBA00022553"/>
    </source>
</evidence>
<accession>A0AAJ4T3D4</accession>
<dbReference type="PANTHER" id="PTHR43547">
    <property type="entry name" value="TWO-COMPONENT HISTIDINE KINASE"/>
    <property type="match status" value="1"/>
</dbReference>
<evidence type="ECO:0000256" key="1">
    <source>
        <dbReference type="ARBA" id="ARBA00000085"/>
    </source>
</evidence>
<dbReference type="EC" id="2.7.13.3" evidence="2"/>
<dbReference type="InterPro" id="IPR003594">
    <property type="entry name" value="HATPase_dom"/>
</dbReference>
<evidence type="ECO:0000313" key="5">
    <source>
        <dbReference type="EMBL" id="QSX94324.1"/>
    </source>
</evidence>